<evidence type="ECO:0000313" key="2">
    <source>
        <dbReference type="Proteomes" id="UP000594029"/>
    </source>
</evidence>
<protein>
    <submittedName>
        <fullName evidence="1">Putative transcriptional regulator</fullName>
    </submittedName>
</protein>
<proteinExistence type="predicted"/>
<dbReference type="Proteomes" id="UP000594029">
    <property type="component" value="Segment"/>
</dbReference>
<reference evidence="1 2" key="1">
    <citation type="submission" date="2020-10" db="EMBL/GenBank/DDBJ databases">
        <authorList>
            <person name="Kazantseva O.A."/>
            <person name="Piligrimova E.G."/>
            <person name="Shadrin A.M."/>
        </authorList>
    </citation>
    <scope>NUCLEOTIDE SEQUENCE [LARGE SCALE GENOMIC DNA]</scope>
</reference>
<organism evidence="1 2">
    <name type="scientific">Bacillus phage Kirov</name>
    <dbReference type="NCBI Taxonomy" id="2783539"/>
    <lineage>
        <taxon>Viruses</taxon>
        <taxon>Duplodnaviria</taxon>
        <taxon>Heunggongvirae</taxon>
        <taxon>Uroviricota</taxon>
        <taxon>Caudoviricetes</taxon>
        <taxon>Andregratiavirinae</taxon>
        <taxon>Kirovvirus</taxon>
        <taxon>Kirovvirus kirov</taxon>
    </lineage>
</organism>
<dbReference type="EMBL" id="MW084976">
    <property type="protein sequence ID" value="QOV08278.1"/>
    <property type="molecule type" value="Genomic_DNA"/>
</dbReference>
<evidence type="ECO:0000313" key="1">
    <source>
        <dbReference type="EMBL" id="QOV08278.1"/>
    </source>
</evidence>
<sequence length="124" mass="14225">MNLLNIIPNLKIRKVTETPKKKVEKKESKQLSFNFESEPHEKIMENLTERQKMVYGYLKSTYVDGATAKELSVALFKEGLTPSPERNSTHPRLNELVDLGLVKVIGKKDCQFTGRKVTIYKSKL</sequence>
<accession>A0A7U3NJT7</accession>
<name>A0A7U3NJT7_9CAUD</name>
<keyword evidence="2" id="KW-1185">Reference proteome</keyword>
<gene>
    <name evidence="1" type="ORF">Kirov_79</name>
</gene>